<dbReference type="FunFam" id="3.40.50.620:FF:000074">
    <property type="entry name" value="Nicotinamide-nucleotide adenylyltransferase"/>
    <property type="match status" value="1"/>
</dbReference>
<dbReference type="InterPro" id="IPR014729">
    <property type="entry name" value="Rossmann-like_a/b/a_fold"/>
</dbReference>
<protein>
    <recommendedName>
        <fullName evidence="15">Nicotinamide-nucleotide adenylyltransferase</fullName>
        <ecNumber evidence="15">2.7.7.1</ecNumber>
        <ecNumber evidence="15">2.7.7.18</ecNumber>
    </recommendedName>
</protein>
<dbReference type="PANTHER" id="PTHR12039">
    <property type="entry name" value="NICOTINAMIDE MONONUCLEOTIDE ADENYLYLTRANSFERASE"/>
    <property type="match status" value="1"/>
</dbReference>
<keyword evidence="10 15" id="KW-0067">ATP-binding</keyword>
<accession>A0AAF0E078</accession>
<comment type="catalytic activity">
    <reaction evidence="13 15">
        <text>nicotinate beta-D-ribonucleotide + ATP + H(+) = deamido-NAD(+) + diphosphate</text>
        <dbReference type="Rhea" id="RHEA:22860"/>
        <dbReference type="ChEBI" id="CHEBI:15378"/>
        <dbReference type="ChEBI" id="CHEBI:30616"/>
        <dbReference type="ChEBI" id="CHEBI:33019"/>
        <dbReference type="ChEBI" id="CHEBI:57502"/>
        <dbReference type="ChEBI" id="CHEBI:58437"/>
        <dbReference type="EC" id="2.7.7.18"/>
    </reaction>
</comment>
<feature type="domain" description="Cytidyltransferase-like" evidence="17">
    <location>
        <begin position="157"/>
        <end position="349"/>
    </location>
</feature>
<dbReference type="GO" id="GO:0005524">
    <property type="term" value="F:ATP binding"/>
    <property type="evidence" value="ECO:0007669"/>
    <property type="project" value="UniProtKB-KW"/>
</dbReference>
<evidence type="ECO:0000256" key="2">
    <source>
        <dbReference type="ARBA" id="ARBA00004658"/>
    </source>
</evidence>
<feature type="region of interest" description="Disordered" evidence="16">
    <location>
        <begin position="41"/>
        <end position="128"/>
    </location>
</feature>
<keyword evidence="9 15" id="KW-0547">Nucleotide-binding</keyword>
<dbReference type="InterPro" id="IPR051182">
    <property type="entry name" value="Euk_NMN_adenylyltrnsfrase"/>
</dbReference>
<keyword evidence="5" id="KW-0597">Phosphoprotein</keyword>
<dbReference type="GO" id="GO:0004515">
    <property type="term" value="F:nicotinate-nucleotide adenylyltransferase activity"/>
    <property type="evidence" value="ECO:0007669"/>
    <property type="project" value="UniProtKB-EC"/>
</dbReference>
<keyword evidence="19" id="KW-1185">Reference proteome</keyword>
<reference evidence="18" key="1">
    <citation type="submission" date="2023-03" db="EMBL/GenBank/DDBJ databases">
        <title>Mating type loci evolution in Malassezia.</title>
        <authorList>
            <person name="Coelho M.A."/>
        </authorList>
    </citation>
    <scope>NUCLEOTIDE SEQUENCE</scope>
    <source>
        <strain evidence="18">CBS 7876</strain>
    </source>
</reference>
<dbReference type="NCBIfam" id="TIGR00482">
    <property type="entry name" value="nicotinate (nicotinamide) nucleotide adenylyltransferase"/>
    <property type="match status" value="1"/>
</dbReference>
<evidence type="ECO:0000256" key="3">
    <source>
        <dbReference type="ARBA" id="ARBA00005019"/>
    </source>
</evidence>
<keyword evidence="6 15" id="KW-0662">Pyridine nucleotide biosynthesis</keyword>
<evidence type="ECO:0000256" key="4">
    <source>
        <dbReference type="ARBA" id="ARBA00007064"/>
    </source>
</evidence>
<feature type="compositionally biased region" description="Basic and acidic residues" evidence="16">
    <location>
        <begin position="71"/>
        <end position="84"/>
    </location>
</feature>
<keyword evidence="12" id="KW-0539">Nucleus</keyword>
<dbReference type="Pfam" id="PF01467">
    <property type="entry name" value="CTP_transf_like"/>
    <property type="match status" value="1"/>
</dbReference>
<evidence type="ECO:0000256" key="7">
    <source>
        <dbReference type="ARBA" id="ARBA00022679"/>
    </source>
</evidence>
<evidence type="ECO:0000256" key="9">
    <source>
        <dbReference type="ARBA" id="ARBA00022741"/>
    </source>
</evidence>
<evidence type="ECO:0000256" key="8">
    <source>
        <dbReference type="ARBA" id="ARBA00022695"/>
    </source>
</evidence>
<evidence type="ECO:0000256" key="10">
    <source>
        <dbReference type="ARBA" id="ARBA00022840"/>
    </source>
</evidence>
<evidence type="ECO:0000256" key="6">
    <source>
        <dbReference type="ARBA" id="ARBA00022642"/>
    </source>
</evidence>
<comment type="pathway">
    <text evidence="3">Cofactor biosynthesis; NAD(+) biosynthesis; deamido-NAD(+) from nicotinate D-ribonucleotide: step 1/1.</text>
</comment>
<dbReference type="EC" id="2.7.7.1" evidence="15"/>
<dbReference type="InterPro" id="IPR045094">
    <property type="entry name" value="NMNAT_euk"/>
</dbReference>
<dbReference type="EC" id="2.7.7.18" evidence="15"/>
<organism evidence="18 19">
    <name type="scientific">Malassezia obtusa</name>
    <dbReference type="NCBI Taxonomy" id="76774"/>
    <lineage>
        <taxon>Eukaryota</taxon>
        <taxon>Fungi</taxon>
        <taxon>Dikarya</taxon>
        <taxon>Basidiomycota</taxon>
        <taxon>Ustilaginomycotina</taxon>
        <taxon>Malasseziomycetes</taxon>
        <taxon>Malasseziales</taxon>
        <taxon>Malasseziaceae</taxon>
        <taxon>Malassezia</taxon>
    </lineage>
</organism>
<proteinExistence type="inferred from homology"/>
<dbReference type="GO" id="GO:0009435">
    <property type="term" value="P:NAD+ biosynthetic process"/>
    <property type="evidence" value="ECO:0007669"/>
    <property type="project" value="InterPro"/>
</dbReference>
<evidence type="ECO:0000256" key="11">
    <source>
        <dbReference type="ARBA" id="ARBA00023027"/>
    </source>
</evidence>
<evidence type="ECO:0000256" key="1">
    <source>
        <dbReference type="ARBA" id="ARBA00004123"/>
    </source>
</evidence>
<dbReference type="PANTHER" id="PTHR12039:SF0">
    <property type="entry name" value="NICOTINAMIDE-NUCLEOTIDE ADENYLYLTRANSFERASE"/>
    <property type="match status" value="1"/>
</dbReference>
<comment type="similarity">
    <text evidence="4 15">Belongs to the eukaryotic NMN adenylyltransferase family.</text>
</comment>
<evidence type="ECO:0000256" key="12">
    <source>
        <dbReference type="ARBA" id="ARBA00023242"/>
    </source>
</evidence>
<evidence type="ECO:0000256" key="14">
    <source>
        <dbReference type="ARBA" id="ARBA00049001"/>
    </source>
</evidence>
<evidence type="ECO:0000313" key="18">
    <source>
        <dbReference type="EMBL" id="WFD02775.1"/>
    </source>
</evidence>
<sequence length="380" mass="42522">MATKPRGDAAGATGAASEGLSALRYQALNKDSYHLDSPPFTGAAVTGAGPVTQGLEQPVPNTIRTAAGVSHAREPRKTPYDSDVPRWALDSRQSREPEELDEELDESQAGAEAHEATRSPYTAPVPRQGESMETYEFPRHRFATKMRDETKQPLVVVACGSFSPPTYLHLRMFEMAKDQVIENGDYELLAGYYSPVSDQYKKAGLAKATHRVRMCELAVERSSNWLMVDAWESLQGEYQRTAVVLDHFNEEINGAHNEKGIVLSDGTRKPIKIMLLAGGDLIQSMGEPGVWADTDLHHILGRYGCLIVERTGADVWSFLLSHDLLWQHRRNLIVVKQTIYNDISSSKVRLFVRRGYSIKYLLPNSVIQYIEQNRLYRASD</sequence>
<dbReference type="InterPro" id="IPR005248">
    <property type="entry name" value="NadD/NMNAT"/>
</dbReference>
<comment type="subcellular location">
    <subcellularLocation>
        <location evidence="1">Nucleus</location>
    </subcellularLocation>
</comment>
<dbReference type="GO" id="GO:0000309">
    <property type="term" value="F:nicotinamide-nucleotide adenylyltransferase activity"/>
    <property type="evidence" value="ECO:0007669"/>
    <property type="project" value="UniProtKB-EC"/>
</dbReference>
<evidence type="ECO:0000256" key="15">
    <source>
        <dbReference type="RuleBase" id="RU362021"/>
    </source>
</evidence>
<keyword evidence="11 15" id="KW-0520">NAD</keyword>
<comment type="pathway">
    <text evidence="2 15">Cofactor biosynthesis; NAD(+) biosynthesis; NAD(+) from nicotinamide D-ribonucleotide: step 1/1.</text>
</comment>
<evidence type="ECO:0000256" key="16">
    <source>
        <dbReference type="SAM" id="MobiDB-lite"/>
    </source>
</evidence>
<keyword evidence="7 15" id="KW-0808">Transferase</keyword>
<dbReference type="InterPro" id="IPR004821">
    <property type="entry name" value="Cyt_trans-like"/>
</dbReference>
<evidence type="ECO:0000313" key="19">
    <source>
        <dbReference type="Proteomes" id="UP001214603"/>
    </source>
</evidence>
<dbReference type="GO" id="GO:0005634">
    <property type="term" value="C:nucleus"/>
    <property type="evidence" value="ECO:0007669"/>
    <property type="project" value="UniProtKB-SubCell"/>
</dbReference>
<dbReference type="SUPFAM" id="SSF52374">
    <property type="entry name" value="Nucleotidylyl transferase"/>
    <property type="match status" value="1"/>
</dbReference>
<dbReference type="Proteomes" id="UP001214603">
    <property type="component" value="Chromosome 2"/>
</dbReference>
<comment type="catalytic activity">
    <reaction evidence="14 15">
        <text>beta-nicotinamide D-ribonucleotide + ATP + H(+) = diphosphate + NAD(+)</text>
        <dbReference type="Rhea" id="RHEA:21360"/>
        <dbReference type="ChEBI" id="CHEBI:14649"/>
        <dbReference type="ChEBI" id="CHEBI:15378"/>
        <dbReference type="ChEBI" id="CHEBI:30616"/>
        <dbReference type="ChEBI" id="CHEBI:33019"/>
        <dbReference type="ChEBI" id="CHEBI:57540"/>
        <dbReference type="EC" id="2.7.7.1"/>
    </reaction>
</comment>
<dbReference type="EMBL" id="CP119935">
    <property type="protein sequence ID" value="WFD02775.1"/>
    <property type="molecule type" value="Genomic_DNA"/>
</dbReference>
<dbReference type="Gene3D" id="3.40.50.620">
    <property type="entry name" value="HUPs"/>
    <property type="match status" value="1"/>
</dbReference>
<keyword evidence="8 15" id="KW-0548">Nucleotidyltransferase</keyword>
<gene>
    <name evidence="18" type="ORF">MOBT1_001460</name>
</gene>
<evidence type="ECO:0000259" key="17">
    <source>
        <dbReference type="Pfam" id="PF01467"/>
    </source>
</evidence>
<dbReference type="AlphaFoldDB" id="A0AAF0E078"/>
<evidence type="ECO:0000256" key="5">
    <source>
        <dbReference type="ARBA" id="ARBA00022553"/>
    </source>
</evidence>
<name>A0AAF0E078_9BASI</name>
<evidence type="ECO:0000256" key="13">
    <source>
        <dbReference type="ARBA" id="ARBA00048721"/>
    </source>
</evidence>
<dbReference type="CDD" id="cd09286">
    <property type="entry name" value="NMNAT_Eukarya"/>
    <property type="match status" value="1"/>
</dbReference>